<evidence type="ECO:0000256" key="1">
    <source>
        <dbReference type="SAM" id="MobiDB-lite"/>
    </source>
</evidence>
<evidence type="ECO:0000313" key="3">
    <source>
        <dbReference type="Proteomes" id="UP000215453"/>
    </source>
</evidence>
<dbReference type="Proteomes" id="UP000215453">
    <property type="component" value="Chromosome 11"/>
</dbReference>
<organism evidence="2 3">
    <name type="scientific">Zymoseptoria tritici ST99CH_1A5</name>
    <dbReference type="NCBI Taxonomy" id="1276529"/>
    <lineage>
        <taxon>Eukaryota</taxon>
        <taxon>Fungi</taxon>
        <taxon>Dikarya</taxon>
        <taxon>Ascomycota</taxon>
        <taxon>Pezizomycotina</taxon>
        <taxon>Dothideomycetes</taxon>
        <taxon>Dothideomycetidae</taxon>
        <taxon>Mycosphaerellales</taxon>
        <taxon>Mycosphaerellaceae</taxon>
        <taxon>Zymoseptoria</taxon>
    </lineage>
</organism>
<protein>
    <submittedName>
        <fullName evidence="2">Uncharacterized protein</fullName>
    </submittedName>
</protein>
<feature type="region of interest" description="Disordered" evidence="1">
    <location>
        <begin position="592"/>
        <end position="620"/>
    </location>
</feature>
<evidence type="ECO:0000313" key="2">
    <source>
        <dbReference type="EMBL" id="SMY28915.1"/>
    </source>
</evidence>
<accession>A0A1Y6LX28</accession>
<feature type="compositionally biased region" description="Acidic residues" evidence="1">
    <location>
        <begin position="598"/>
        <end position="620"/>
    </location>
</feature>
<sequence>MAMPPKKLTRLEWASVIRTKLWHQVKHTPRGEGKFNGTGPVARALLAEARVVHDFDQAGIPFVRSYECASLDLSCPRVASPMWCAKSAVDRLLDWQEASDYLSFDVKYFEFTTDRQGVDYPFRPMTKAVGRDVGAYILAFQNVDDYVALVPKTTFEQYTTHLHGVEPLILGVMAWAFPFMVHVSHLAEAVRRILAAKFGSWYQNPTTDVTLTGWVPRHEVTPSLWISGNTTWGTAKSGLGEANLGKNRSVEGVLDFWQQVRRLASQSGVRADLNDVAPMLCDFYLRVDGIDQPIRIEHKYSQELDLPFARNSESPYLKNRQWHFIILQSGLRNKVRFRCLRRGNARLEWVNNRPALHEASHVWSSFEGENAVRDLLRYVRSEADAAIADADAVAQASAPGEVDGDALASSNAGLSNYYSTEEKEAPSLEEGGMAAGITWVCPDLLEQCAADAALLPVPLDTGFVSGTHAVICHDWNDKKKQFLESVDKKAPTHIFDPALKHATCCILNLVDWSGNAANFGAKGSQGPFTMRKGHWRQPVPKLHALWLATPLSAGNSQVFDSYAMIPDTHLTQFDDKGDIRKTIDQLILDASNTVGHDEADEGEDDDDEDEGEADQAEAEELEISDHRCGKYFLKIEKAKLMLRKPKQLLSRSLAVRRGSALVTDGHDPLDYMVKLKDGSIYRHLHELLVGTSETMRIQTAHTQTLTTSDEFPKAVFRLEVRELLQSFWDYGLWRRPHGKTYVRPAAGADVNADADKDMEVGREAAAGEDDSLGPASADDLSGSEARSASDSEED</sequence>
<feature type="region of interest" description="Disordered" evidence="1">
    <location>
        <begin position="749"/>
        <end position="794"/>
    </location>
</feature>
<proteinExistence type="predicted"/>
<dbReference type="EMBL" id="LT882686">
    <property type="protein sequence ID" value="SMY28915.1"/>
    <property type="molecule type" value="Genomic_DNA"/>
</dbReference>
<reference evidence="2 3" key="1">
    <citation type="submission" date="2016-10" db="EMBL/GenBank/DDBJ databases">
        <authorList>
            <person name="Varghese N."/>
        </authorList>
    </citation>
    <scope>NUCLEOTIDE SEQUENCE [LARGE SCALE GENOMIC DNA]</scope>
</reference>
<name>A0A1Y6LX28_ZYMTR</name>
<feature type="compositionally biased region" description="Basic and acidic residues" evidence="1">
    <location>
        <begin position="753"/>
        <end position="762"/>
    </location>
</feature>
<dbReference type="AlphaFoldDB" id="A0A1Y6LX28"/>
<gene>
    <name evidence="2" type="ORF">ZT1A5_G10361</name>
</gene>